<dbReference type="Proteomes" id="UP000016714">
    <property type="component" value="Chromosome 1"/>
</dbReference>
<feature type="transmembrane region" description="Helical" evidence="6">
    <location>
        <begin position="356"/>
        <end position="375"/>
    </location>
</feature>
<dbReference type="Gene3D" id="1.20.1250.20">
    <property type="entry name" value="MFS general substrate transporter like domains"/>
    <property type="match status" value="1"/>
</dbReference>
<evidence type="ECO:0000313" key="8">
    <source>
        <dbReference type="EMBL" id="AGV17799.1"/>
    </source>
</evidence>
<dbReference type="GO" id="GO:0022857">
    <property type="term" value="F:transmembrane transporter activity"/>
    <property type="evidence" value="ECO:0007669"/>
    <property type="project" value="InterPro"/>
</dbReference>
<dbReference type="HOGENOM" id="CLU_001265_61_5_6"/>
<dbReference type="PROSITE" id="PS50850">
    <property type="entry name" value="MFS"/>
    <property type="match status" value="1"/>
</dbReference>
<feature type="transmembrane region" description="Helical" evidence="6">
    <location>
        <begin position="69"/>
        <end position="88"/>
    </location>
</feature>
<feature type="transmembrane region" description="Helical" evidence="6">
    <location>
        <begin position="267"/>
        <end position="285"/>
    </location>
</feature>
<keyword evidence="4 6" id="KW-1133">Transmembrane helix</keyword>
<keyword evidence="3 6" id="KW-0812">Transmembrane</keyword>
<dbReference type="InterPro" id="IPR001958">
    <property type="entry name" value="Tet-R_TetA/multi-R_MdtG-like"/>
</dbReference>
<organism evidence="8 9">
    <name type="scientific">Vibrio alginolyticus (strain ATCC 17749 / DSM 2171 / NBRC 15630 / NCIMB 1903 / NCTC 12160 / XII-53)</name>
    <dbReference type="NCBI Taxonomy" id="1219076"/>
    <lineage>
        <taxon>Bacteria</taxon>
        <taxon>Pseudomonadati</taxon>
        <taxon>Pseudomonadota</taxon>
        <taxon>Gammaproteobacteria</taxon>
        <taxon>Vibrionales</taxon>
        <taxon>Vibrionaceae</taxon>
        <taxon>Vibrio</taxon>
    </lineage>
</organism>
<evidence type="ECO:0000256" key="2">
    <source>
        <dbReference type="ARBA" id="ARBA00022475"/>
    </source>
</evidence>
<evidence type="ECO:0000256" key="5">
    <source>
        <dbReference type="ARBA" id="ARBA00023136"/>
    </source>
</evidence>
<feature type="transmembrane region" description="Helical" evidence="6">
    <location>
        <begin position="326"/>
        <end position="350"/>
    </location>
</feature>
<dbReference type="InterPro" id="IPR050189">
    <property type="entry name" value="MFS_Efflux_Transporters"/>
</dbReference>
<proteinExistence type="predicted"/>
<feature type="domain" description="Major facilitator superfamily (MFS) profile" evidence="7">
    <location>
        <begin position="3"/>
        <end position="378"/>
    </location>
</feature>
<dbReference type="InterPro" id="IPR011701">
    <property type="entry name" value="MFS"/>
</dbReference>
<protein>
    <submittedName>
        <fullName evidence="8">Putative MFS transporter</fullName>
    </submittedName>
</protein>
<dbReference type="SUPFAM" id="SSF103473">
    <property type="entry name" value="MFS general substrate transporter"/>
    <property type="match status" value="1"/>
</dbReference>
<accession>A0A2I3CBZ8</accession>
<feature type="transmembrane region" description="Helical" evidence="6">
    <location>
        <begin position="234"/>
        <end position="255"/>
    </location>
</feature>
<feature type="transmembrane region" description="Helical" evidence="6">
    <location>
        <begin position="195"/>
        <end position="222"/>
    </location>
</feature>
<feature type="transmembrane region" description="Helical" evidence="6">
    <location>
        <begin position="291"/>
        <end position="314"/>
    </location>
</feature>
<gene>
    <name evidence="8" type="ORF">N646_1972</name>
</gene>
<evidence type="ECO:0000256" key="3">
    <source>
        <dbReference type="ARBA" id="ARBA00022692"/>
    </source>
</evidence>
<reference evidence="8 9" key="1">
    <citation type="journal article" date="2015" name="Genome Announc.">
        <title>Complete genome sequence of Vibrio alginolyticus ATCC 17749.</title>
        <authorList>
            <person name="Liu X.F."/>
            <person name="Cao Y."/>
            <person name="Zhang H.L."/>
            <person name="Chen Y.J."/>
            <person name="Hu C.J."/>
        </authorList>
    </citation>
    <scope>NUCLEOTIDE SEQUENCE [LARGE SCALE GENOMIC DNA]</scope>
    <source>
        <strain evidence="9">ATCC 17749 / DSM 2171 / NBRC 15630 / NCIMB 1903 / NCTC 12160 / XII-53</strain>
    </source>
</reference>
<evidence type="ECO:0000259" key="7">
    <source>
        <dbReference type="PROSITE" id="PS50850"/>
    </source>
</evidence>
<evidence type="ECO:0000256" key="6">
    <source>
        <dbReference type="SAM" id="Phobius"/>
    </source>
</evidence>
<dbReference type="GO" id="GO:0005886">
    <property type="term" value="C:plasma membrane"/>
    <property type="evidence" value="ECO:0007669"/>
    <property type="project" value="UniProtKB-SubCell"/>
</dbReference>
<comment type="subcellular location">
    <subcellularLocation>
        <location evidence="1">Cell membrane</location>
        <topology evidence="1">Multi-pass membrane protein</topology>
    </subcellularLocation>
</comment>
<dbReference type="PRINTS" id="PR01035">
    <property type="entry name" value="TCRTETA"/>
</dbReference>
<evidence type="ECO:0000256" key="1">
    <source>
        <dbReference type="ARBA" id="ARBA00004651"/>
    </source>
</evidence>
<keyword evidence="2" id="KW-1003">Cell membrane</keyword>
<feature type="transmembrane region" description="Helical" evidence="6">
    <location>
        <begin position="154"/>
        <end position="174"/>
    </location>
</feature>
<evidence type="ECO:0000313" key="9">
    <source>
        <dbReference type="Proteomes" id="UP000016714"/>
    </source>
</evidence>
<dbReference type="AlphaFoldDB" id="A0A2I3CBZ8"/>
<sequence>MMQSMILFLVAFLVGADELMLGSILEPIGNDLSVQPSQVTLFITAYSLAIAICAPYLGRLSDRVGRIRIMVPACFVFGVASITTGIVHDFELAIATRVITGIASAGMLPIAFALAGDAKGNRAMRQIVMVQAGLTLGMITSPAIGALLTQLLSWRAAFIILGVAALFVGAMSVVSMNNKHNESKKSDTLPPITDVIHLPCALRAILAMCLGLGGGIGVFNLIGLHIRDTSELALGWVGAIYAALGIVSVVGNMCVGRACRWLGSSRAVMRVALMVCIPCSAWVFSSEMSTVTAYLPALVLWSLAGGVGSPALQAHIASLSDEYRGVLMSFGMSMMHFGVAIWSALAGFAYSVGNEWVAFVALLLFGSAVVILKPVGNTEQSERYS</sequence>
<dbReference type="PANTHER" id="PTHR43124">
    <property type="entry name" value="PURINE EFFLUX PUMP PBUE"/>
    <property type="match status" value="1"/>
</dbReference>
<feature type="transmembrane region" description="Helical" evidence="6">
    <location>
        <begin position="38"/>
        <end position="57"/>
    </location>
</feature>
<dbReference type="RefSeq" id="WP_017635555.1">
    <property type="nucleotide sequence ID" value="NC_022349.1"/>
</dbReference>
<dbReference type="PANTHER" id="PTHR43124:SF3">
    <property type="entry name" value="CHLORAMPHENICOL EFFLUX PUMP RV0191"/>
    <property type="match status" value="1"/>
</dbReference>
<feature type="transmembrane region" description="Helical" evidence="6">
    <location>
        <begin position="94"/>
        <end position="115"/>
    </location>
</feature>
<dbReference type="KEGG" id="vag:N646_1972"/>
<dbReference type="InterPro" id="IPR020846">
    <property type="entry name" value="MFS_dom"/>
</dbReference>
<evidence type="ECO:0000256" key="4">
    <source>
        <dbReference type="ARBA" id="ARBA00022989"/>
    </source>
</evidence>
<dbReference type="Pfam" id="PF07690">
    <property type="entry name" value="MFS_1"/>
    <property type="match status" value="1"/>
</dbReference>
<feature type="transmembrane region" description="Helical" evidence="6">
    <location>
        <begin position="127"/>
        <end position="148"/>
    </location>
</feature>
<keyword evidence="5 6" id="KW-0472">Membrane</keyword>
<name>A0A2I3CBZ8_VIBAX</name>
<dbReference type="InterPro" id="IPR036259">
    <property type="entry name" value="MFS_trans_sf"/>
</dbReference>
<dbReference type="EMBL" id="CP006718">
    <property type="protein sequence ID" value="AGV17799.1"/>
    <property type="molecule type" value="Genomic_DNA"/>
</dbReference>
<dbReference type="CDD" id="cd17324">
    <property type="entry name" value="MFS_NepI_like"/>
    <property type="match status" value="1"/>
</dbReference>